<evidence type="ECO:0000313" key="6">
    <source>
        <dbReference type="Ensembl" id="ENSBTAP00000082261.1"/>
    </source>
</evidence>
<keyword evidence="2" id="KW-0964">Secreted</keyword>
<feature type="compositionally biased region" description="Basic and acidic residues" evidence="5">
    <location>
        <begin position="111"/>
        <end position="122"/>
    </location>
</feature>
<dbReference type="GO" id="GO:0005576">
    <property type="term" value="C:extracellular region"/>
    <property type="evidence" value="ECO:0007669"/>
    <property type="project" value="UniProtKB-SubCell"/>
</dbReference>
<dbReference type="GO" id="GO:0030971">
    <property type="term" value="F:receptor tyrosine kinase binding"/>
    <property type="evidence" value="ECO:0007669"/>
    <property type="project" value="InterPro"/>
</dbReference>
<reference evidence="6" key="1">
    <citation type="submission" date="2018-03" db="EMBL/GenBank/DDBJ databases">
        <title>ARS-UCD1.2.</title>
        <authorList>
            <person name="Rosen B.D."/>
            <person name="Bickhart D.M."/>
            <person name="Koren S."/>
            <person name="Schnabel R.D."/>
            <person name="Hall R."/>
            <person name="Zimin A."/>
            <person name="Dreischer C."/>
            <person name="Schultheiss S."/>
            <person name="Schroeder S.G."/>
            <person name="Elsik C.G."/>
            <person name="Couldrey C."/>
            <person name="Liu G.E."/>
            <person name="Van Tassell C.P."/>
            <person name="Phillippy A.M."/>
            <person name="Smith T.P.L."/>
            <person name="Medrano J.F."/>
        </authorList>
    </citation>
    <scope>NUCLEOTIDE SEQUENCE [LARGE SCALE GENOMIC DNA]</scope>
    <source>
        <strain evidence="6">Hereford</strain>
    </source>
</reference>
<name>A0AAA9S889_BOVIN</name>
<dbReference type="PANTHER" id="PTHR28676:SF1">
    <property type="entry name" value="ALK AND LTK LIGAND 1"/>
    <property type="match status" value="1"/>
</dbReference>
<proteinExistence type="inferred from homology"/>
<feature type="compositionally biased region" description="Low complexity" evidence="5">
    <location>
        <begin position="178"/>
        <end position="190"/>
    </location>
</feature>
<dbReference type="PANTHER" id="PTHR28676">
    <property type="entry name" value="ALK AND LTK LIGAND 2-RELATED"/>
    <property type="match status" value="1"/>
</dbReference>
<feature type="compositionally biased region" description="Gly residues" evidence="5">
    <location>
        <begin position="40"/>
        <end position="56"/>
    </location>
</feature>
<evidence type="ECO:0000313" key="7">
    <source>
        <dbReference type="Proteomes" id="UP000009136"/>
    </source>
</evidence>
<feature type="region of interest" description="Disordered" evidence="5">
    <location>
        <begin position="34"/>
        <end position="122"/>
    </location>
</feature>
<evidence type="ECO:0000256" key="1">
    <source>
        <dbReference type="ARBA" id="ARBA00004613"/>
    </source>
</evidence>
<evidence type="ECO:0000256" key="5">
    <source>
        <dbReference type="SAM" id="MobiDB-lite"/>
    </source>
</evidence>
<feature type="region of interest" description="Disordered" evidence="5">
    <location>
        <begin position="211"/>
        <end position="234"/>
    </location>
</feature>
<reference evidence="6" key="2">
    <citation type="submission" date="2025-08" db="UniProtKB">
        <authorList>
            <consortium name="Ensembl"/>
        </authorList>
    </citation>
    <scope>IDENTIFICATION</scope>
    <source>
        <strain evidence="6">Hereford</strain>
    </source>
</reference>
<feature type="region of interest" description="Disordered" evidence="5">
    <location>
        <begin position="162"/>
        <end position="190"/>
    </location>
</feature>
<comment type="subcellular location">
    <subcellularLocation>
        <location evidence="1">Secreted</location>
    </subcellularLocation>
</comment>
<dbReference type="GO" id="GO:0005125">
    <property type="term" value="F:cytokine activity"/>
    <property type="evidence" value="ECO:0007669"/>
    <property type="project" value="UniProtKB-ARBA"/>
</dbReference>
<dbReference type="AlphaFoldDB" id="A0AAA9S889"/>
<accession>A0AAA9S889</accession>
<evidence type="ECO:0000256" key="2">
    <source>
        <dbReference type="ARBA" id="ARBA00022525"/>
    </source>
</evidence>
<organism evidence="6 7">
    <name type="scientific">Bos taurus</name>
    <name type="common">Bovine</name>
    <dbReference type="NCBI Taxonomy" id="9913"/>
    <lineage>
        <taxon>Eukaryota</taxon>
        <taxon>Metazoa</taxon>
        <taxon>Chordata</taxon>
        <taxon>Craniata</taxon>
        <taxon>Vertebrata</taxon>
        <taxon>Euteleostomi</taxon>
        <taxon>Mammalia</taxon>
        <taxon>Eutheria</taxon>
        <taxon>Laurasiatheria</taxon>
        <taxon>Artiodactyla</taxon>
        <taxon>Ruminantia</taxon>
        <taxon>Pecora</taxon>
        <taxon>Bovidae</taxon>
        <taxon>Bovinae</taxon>
        <taxon>Bos</taxon>
    </lineage>
</organism>
<gene>
    <name evidence="6" type="primary">ALKAL1</name>
</gene>
<dbReference type="GeneTree" id="ENSGT00940000159969"/>
<comment type="similarity">
    <text evidence="4">Belongs to the ALKAL family.</text>
</comment>
<keyword evidence="3" id="KW-0732">Signal</keyword>
<dbReference type="GO" id="GO:0030298">
    <property type="term" value="F:receptor signaling protein tyrosine kinase activator activity"/>
    <property type="evidence" value="ECO:0007669"/>
    <property type="project" value="InterPro"/>
</dbReference>
<dbReference type="Proteomes" id="UP000009136">
    <property type="component" value="Chromosome 14"/>
</dbReference>
<evidence type="ECO:0008006" key="8">
    <source>
        <dbReference type="Google" id="ProtNLM"/>
    </source>
</evidence>
<keyword evidence="7" id="KW-1185">Reference proteome</keyword>
<dbReference type="Ensembl" id="ENSBTAT00000106349.1">
    <property type="protein sequence ID" value="ENSBTAP00000082261.1"/>
    <property type="gene ID" value="ENSBTAG00000064329.1"/>
</dbReference>
<sequence>LPSARLGGGKGYHAGPRARVCGGREGAAVLHPLTTQAQVGGAGGAPGWGRGWGRGSSSGDPHLSDWEPRLCRRAPLPRYSPRSRPGSCRLSRAGWAGRGGRQSGPCAGSPDTRRAKAGSSERLRVPVSIRALGLALFPSAAPSPRPASAPCVPPRGAQVSPAVCPLGADPPPGTRLLSGRSRAPMRPARPGAPVPALLLLALVLALRGTQGRPGGSRGAHVAGEEPKPSLPAASRSAEIFPRDLNLKDKFIKHFTGPVTFSAECSKHFHRLYHNTRDCSTPAYYKRCARLLKRLAVSPLCSQTEKTYVHFLRM</sequence>
<evidence type="ECO:0000256" key="4">
    <source>
        <dbReference type="ARBA" id="ARBA00033741"/>
    </source>
</evidence>
<protein>
    <recommendedName>
        <fullName evidence="8">ALK and LTK ligand 1</fullName>
    </recommendedName>
</protein>
<dbReference type="Pfam" id="PF15129">
    <property type="entry name" value="ALKL1_2"/>
    <property type="match status" value="1"/>
</dbReference>
<reference evidence="6" key="3">
    <citation type="submission" date="2025-09" db="UniProtKB">
        <authorList>
            <consortium name="Ensembl"/>
        </authorList>
    </citation>
    <scope>IDENTIFICATION</scope>
    <source>
        <strain evidence="6">Hereford</strain>
    </source>
</reference>
<evidence type="ECO:0000256" key="3">
    <source>
        <dbReference type="ARBA" id="ARBA00022729"/>
    </source>
</evidence>
<dbReference type="InterPro" id="IPR029364">
    <property type="entry name" value="ALKL1/2"/>
</dbReference>